<feature type="signal peptide" evidence="1">
    <location>
        <begin position="1"/>
        <end position="22"/>
    </location>
</feature>
<proteinExistence type="predicted"/>
<feature type="chain" id="PRO_5032907778" description="Prohormone-1" evidence="1">
    <location>
        <begin position="23"/>
        <end position="89"/>
    </location>
</feature>
<keyword evidence="1" id="KW-0732">Signal</keyword>
<dbReference type="AlphaFoldDB" id="A0A834K3F8"/>
<gene>
    <name evidence="2" type="ORF">HZH68_008276</name>
</gene>
<protein>
    <recommendedName>
        <fullName evidence="4">Prohormone-1</fullName>
    </recommendedName>
</protein>
<evidence type="ECO:0000256" key="1">
    <source>
        <dbReference type="SAM" id="SignalP"/>
    </source>
</evidence>
<dbReference type="Proteomes" id="UP000617340">
    <property type="component" value="Unassembled WGS sequence"/>
</dbReference>
<name>A0A834K3F8_VESGE</name>
<dbReference type="EMBL" id="JACSDZ010000007">
    <property type="protein sequence ID" value="KAF7399684.1"/>
    <property type="molecule type" value="Genomic_DNA"/>
</dbReference>
<organism evidence="2 3">
    <name type="scientific">Vespula germanica</name>
    <name type="common">German yellow jacket</name>
    <name type="synonym">Paravespula germanica</name>
    <dbReference type="NCBI Taxonomy" id="30212"/>
    <lineage>
        <taxon>Eukaryota</taxon>
        <taxon>Metazoa</taxon>
        <taxon>Ecdysozoa</taxon>
        <taxon>Arthropoda</taxon>
        <taxon>Hexapoda</taxon>
        <taxon>Insecta</taxon>
        <taxon>Pterygota</taxon>
        <taxon>Neoptera</taxon>
        <taxon>Endopterygota</taxon>
        <taxon>Hymenoptera</taxon>
        <taxon>Apocrita</taxon>
        <taxon>Aculeata</taxon>
        <taxon>Vespoidea</taxon>
        <taxon>Vespidae</taxon>
        <taxon>Vespinae</taxon>
        <taxon>Vespula</taxon>
    </lineage>
</organism>
<evidence type="ECO:0000313" key="3">
    <source>
        <dbReference type="Proteomes" id="UP000617340"/>
    </source>
</evidence>
<sequence length="89" mass="10313">MSLRTVMILAVILIISLAWATAYPIVHKTVVTDKDLVDHDDIFDAAIFNYLFTKQIIKRLRNQLEIGDLHRKRSYWKQCAFNAVSCFGK</sequence>
<comment type="caution">
    <text evidence="2">The sequence shown here is derived from an EMBL/GenBank/DDBJ whole genome shotgun (WGS) entry which is preliminary data.</text>
</comment>
<reference evidence="2" key="1">
    <citation type="journal article" date="2020" name="G3 (Bethesda)">
        <title>High-Quality Assemblies for Three Invasive Social Wasps from the &lt;i&gt;Vespula&lt;/i&gt; Genus.</title>
        <authorList>
            <person name="Harrop T.W.R."/>
            <person name="Guhlin J."/>
            <person name="McLaughlin G.M."/>
            <person name="Permina E."/>
            <person name="Stockwell P."/>
            <person name="Gilligan J."/>
            <person name="Le Lec M.F."/>
            <person name="Gruber M.A.M."/>
            <person name="Quinn O."/>
            <person name="Lovegrove M."/>
            <person name="Duncan E.J."/>
            <person name="Remnant E.J."/>
            <person name="Van Eeckhoven J."/>
            <person name="Graham B."/>
            <person name="Knapp R.A."/>
            <person name="Langford K.W."/>
            <person name="Kronenberg Z."/>
            <person name="Press M.O."/>
            <person name="Eacker S.M."/>
            <person name="Wilson-Rankin E.E."/>
            <person name="Purcell J."/>
            <person name="Lester P.J."/>
            <person name="Dearden P.K."/>
        </authorList>
    </citation>
    <scope>NUCLEOTIDE SEQUENCE</scope>
    <source>
        <strain evidence="2">Linc-1</strain>
    </source>
</reference>
<keyword evidence="3" id="KW-1185">Reference proteome</keyword>
<evidence type="ECO:0008006" key="4">
    <source>
        <dbReference type="Google" id="ProtNLM"/>
    </source>
</evidence>
<evidence type="ECO:0000313" key="2">
    <source>
        <dbReference type="EMBL" id="KAF7399684.1"/>
    </source>
</evidence>
<accession>A0A834K3F8</accession>